<dbReference type="PROSITE" id="PS50404">
    <property type="entry name" value="GST_NTER"/>
    <property type="match status" value="1"/>
</dbReference>
<dbReference type="Gene3D" id="3.40.30.10">
    <property type="entry name" value="Glutaredoxin"/>
    <property type="match status" value="1"/>
</dbReference>
<name>A0A8G2BHU2_9PROT</name>
<keyword evidence="2" id="KW-0808">Transferase</keyword>
<dbReference type="CDD" id="cd03194">
    <property type="entry name" value="GST_C_3"/>
    <property type="match status" value="1"/>
</dbReference>
<dbReference type="InterPro" id="IPR036249">
    <property type="entry name" value="Thioredoxin-like_sf"/>
</dbReference>
<dbReference type="SUPFAM" id="SSF52833">
    <property type="entry name" value="Thioredoxin-like"/>
    <property type="match status" value="1"/>
</dbReference>
<dbReference type="SFLD" id="SFLDS00019">
    <property type="entry name" value="Glutathione_Transferase_(cytos"/>
    <property type="match status" value="1"/>
</dbReference>
<accession>A0A8G2BHU2</accession>
<dbReference type="GO" id="GO:0006749">
    <property type="term" value="P:glutathione metabolic process"/>
    <property type="evidence" value="ECO:0007669"/>
    <property type="project" value="TreeGrafter"/>
</dbReference>
<keyword evidence="3" id="KW-1185">Reference proteome</keyword>
<dbReference type="Proteomes" id="UP000198615">
    <property type="component" value="Unassembled WGS sequence"/>
</dbReference>
<dbReference type="EMBL" id="FNBW01000006">
    <property type="protein sequence ID" value="SDF78208.1"/>
    <property type="molecule type" value="Genomic_DNA"/>
</dbReference>
<reference evidence="2 3" key="1">
    <citation type="submission" date="2016-10" db="EMBL/GenBank/DDBJ databases">
        <authorList>
            <person name="Varghese N."/>
            <person name="Submissions S."/>
        </authorList>
    </citation>
    <scope>NUCLEOTIDE SEQUENCE [LARGE SCALE GENOMIC DNA]</scope>
    <source>
        <strain evidence="2 3">DSM 18839</strain>
    </source>
</reference>
<gene>
    <name evidence="2" type="ORF">SAMN05660686_02351</name>
</gene>
<dbReference type="PANTHER" id="PTHR42673">
    <property type="entry name" value="MALEYLACETOACETATE ISOMERASE"/>
    <property type="match status" value="1"/>
</dbReference>
<dbReference type="Gene3D" id="1.20.1050.10">
    <property type="match status" value="1"/>
</dbReference>
<dbReference type="SUPFAM" id="SSF47616">
    <property type="entry name" value="GST C-terminal domain-like"/>
    <property type="match status" value="1"/>
</dbReference>
<dbReference type="GO" id="GO:0016034">
    <property type="term" value="F:maleylacetoacetate isomerase activity"/>
    <property type="evidence" value="ECO:0007669"/>
    <property type="project" value="TreeGrafter"/>
</dbReference>
<dbReference type="Pfam" id="PF13409">
    <property type="entry name" value="GST_N_2"/>
    <property type="match status" value="1"/>
</dbReference>
<dbReference type="InterPro" id="IPR036282">
    <property type="entry name" value="Glutathione-S-Trfase_C_sf"/>
</dbReference>
<sequence length="222" mass="24366">MADTADSPLTLIIGNKNYSSWSLRAWLILRQAGLKADEVLIALSESGSKSALLKHSPSGRVPCLVHGDLTVWDSLAIGEYAAELAPDAGLWPADRAARALARSVSAEMHSGFTALRTHMPMNIRSSFPKEGRKPGVQEDIDRVKAIWRQCLSRHGGDGPFLFGRFTIADAMYAPVVSRFRTFAVDLGEQEQAYADAVWSMEAMKVWVEAAEDEPMVIDDAEF</sequence>
<dbReference type="OrthoDB" id="9799538at2"/>
<dbReference type="AlphaFoldDB" id="A0A8G2BHU2"/>
<evidence type="ECO:0000313" key="3">
    <source>
        <dbReference type="Proteomes" id="UP000198615"/>
    </source>
</evidence>
<dbReference type="RefSeq" id="WP_028796331.1">
    <property type="nucleotide sequence ID" value="NZ_FNBW01000006.1"/>
</dbReference>
<evidence type="ECO:0000313" key="2">
    <source>
        <dbReference type="EMBL" id="SDF78208.1"/>
    </source>
</evidence>
<dbReference type="GO" id="GO:0006559">
    <property type="term" value="P:L-phenylalanine catabolic process"/>
    <property type="evidence" value="ECO:0007669"/>
    <property type="project" value="TreeGrafter"/>
</dbReference>
<feature type="domain" description="GST N-terminal" evidence="1">
    <location>
        <begin position="9"/>
        <end position="89"/>
    </location>
</feature>
<dbReference type="PANTHER" id="PTHR42673:SF4">
    <property type="entry name" value="MALEYLACETOACETATE ISOMERASE"/>
    <property type="match status" value="1"/>
</dbReference>
<comment type="caution">
    <text evidence="2">The sequence shown here is derived from an EMBL/GenBank/DDBJ whole genome shotgun (WGS) entry which is preliminary data.</text>
</comment>
<organism evidence="2 3">
    <name type="scientific">Thalassobaculum litoreum DSM 18839</name>
    <dbReference type="NCBI Taxonomy" id="1123362"/>
    <lineage>
        <taxon>Bacteria</taxon>
        <taxon>Pseudomonadati</taxon>
        <taxon>Pseudomonadota</taxon>
        <taxon>Alphaproteobacteria</taxon>
        <taxon>Rhodospirillales</taxon>
        <taxon>Thalassobaculaceae</taxon>
        <taxon>Thalassobaculum</taxon>
    </lineage>
</organism>
<dbReference type="GO" id="GO:0004364">
    <property type="term" value="F:glutathione transferase activity"/>
    <property type="evidence" value="ECO:0007669"/>
    <property type="project" value="TreeGrafter"/>
</dbReference>
<dbReference type="Pfam" id="PF13410">
    <property type="entry name" value="GST_C_2"/>
    <property type="match status" value="1"/>
</dbReference>
<proteinExistence type="predicted"/>
<dbReference type="InterPro" id="IPR040079">
    <property type="entry name" value="Glutathione_S-Trfase"/>
</dbReference>
<protein>
    <submittedName>
        <fullName evidence="2">Glutathione S-transferase</fullName>
    </submittedName>
</protein>
<evidence type="ECO:0000259" key="1">
    <source>
        <dbReference type="PROSITE" id="PS50404"/>
    </source>
</evidence>
<dbReference type="CDD" id="cd03043">
    <property type="entry name" value="GST_N_1"/>
    <property type="match status" value="1"/>
</dbReference>
<dbReference type="InterPro" id="IPR004045">
    <property type="entry name" value="Glutathione_S-Trfase_N"/>
</dbReference>